<dbReference type="AlphaFoldDB" id="A0A443N9A9"/>
<comment type="similarity">
    <text evidence="1 5">Belongs to the iron/ascorbate-dependent oxidoreductase family.</text>
</comment>
<dbReference type="Proteomes" id="UP000283530">
    <property type="component" value="Unassembled WGS sequence"/>
</dbReference>
<evidence type="ECO:0000313" key="7">
    <source>
        <dbReference type="EMBL" id="RWR75068.1"/>
    </source>
</evidence>
<dbReference type="Gene3D" id="2.60.120.330">
    <property type="entry name" value="B-lactam Antibiotic, Isopenicillin N Synthase, Chain"/>
    <property type="match status" value="2"/>
</dbReference>
<dbReference type="GO" id="GO:0046872">
    <property type="term" value="F:metal ion binding"/>
    <property type="evidence" value="ECO:0007669"/>
    <property type="project" value="UniProtKB-KW"/>
</dbReference>
<dbReference type="PROSITE" id="PS51471">
    <property type="entry name" value="FE2OG_OXY"/>
    <property type="match status" value="1"/>
</dbReference>
<dbReference type="Pfam" id="PF03171">
    <property type="entry name" value="2OG-FeII_Oxy"/>
    <property type="match status" value="1"/>
</dbReference>
<organism evidence="7 8">
    <name type="scientific">Cinnamomum micranthum f. kanehirae</name>
    <dbReference type="NCBI Taxonomy" id="337451"/>
    <lineage>
        <taxon>Eukaryota</taxon>
        <taxon>Viridiplantae</taxon>
        <taxon>Streptophyta</taxon>
        <taxon>Embryophyta</taxon>
        <taxon>Tracheophyta</taxon>
        <taxon>Spermatophyta</taxon>
        <taxon>Magnoliopsida</taxon>
        <taxon>Magnoliidae</taxon>
        <taxon>Laurales</taxon>
        <taxon>Lauraceae</taxon>
        <taxon>Cinnamomum</taxon>
    </lineage>
</organism>
<dbReference type="PANTHER" id="PTHR10209">
    <property type="entry name" value="OXIDOREDUCTASE, 2OG-FE II OXYGENASE FAMILY PROTEIN"/>
    <property type="match status" value="1"/>
</dbReference>
<evidence type="ECO:0000256" key="1">
    <source>
        <dbReference type="ARBA" id="ARBA00008056"/>
    </source>
</evidence>
<evidence type="ECO:0000259" key="6">
    <source>
        <dbReference type="PROSITE" id="PS51471"/>
    </source>
</evidence>
<accession>A0A443N9A9</accession>
<sequence>MATTMNSGATDEYDRAKEVKEFDESKIGCKGLVDSGATTIPRFFIHPPQSLQLTQSSSSHLIPTIDLSHADSHRRSEIVHQIREASQTWGFFQVTHHGIPSSDLHDTISAVRSFYELPMEVKSQHYCRGNRSRCQLHDQHKSLPVRCCYMVRYAAGKVLMGILSEGLGLERRRLEEMTSVEASNLVVQYYPYCPQPDLTLGLQSHTDPVMLTVVLQNRVGGLQVKHGEEWVEVKPMHGALVVNIGDLLQIISNDQYKSVHHLVLANPSRETRISIPVFFNPSKRGDTDFYGPLLELLADEKPALYRNFTMGEVMGRIFSREMGNLRNYYRLKHTENSNQSVVCHMWI</sequence>
<dbReference type="GO" id="GO:0051213">
    <property type="term" value="F:dioxygenase activity"/>
    <property type="evidence" value="ECO:0007669"/>
    <property type="project" value="UniProtKB-ARBA"/>
</dbReference>
<dbReference type="SUPFAM" id="SSF51197">
    <property type="entry name" value="Clavaminate synthase-like"/>
    <property type="match status" value="1"/>
</dbReference>
<feature type="domain" description="Fe2OG dioxygenase" evidence="6">
    <location>
        <begin position="178"/>
        <end position="281"/>
    </location>
</feature>
<reference evidence="7 8" key="1">
    <citation type="journal article" date="2019" name="Nat. Plants">
        <title>Stout camphor tree genome fills gaps in understanding of flowering plant genome evolution.</title>
        <authorList>
            <person name="Chaw S.M."/>
            <person name="Liu Y.C."/>
            <person name="Wu Y.W."/>
            <person name="Wang H.Y."/>
            <person name="Lin C.I."/>
            <person name="Wu C.S."/>
            <person name="Ke H.M."/>
            <person name="Chang L.Y."/>
            <person name="Hsu C.Y."/>
            <person name="Yang H.T."/>
            <person name="Sudianto E."/>
            <person name="Hsu M.H."/>
            <person name="Wu K.P."/>
            <person name="Wang L.N."/>
            <person name="Leebens-Mack J.H."/>
            <person name="Tsai I.J."/>
        </authorList>
    </citation>
    <scope>NUCLEOTIDE SEQUENCE [LARGE SCALE GENOMIC DNA]</scope>
    <source>
        <strain evidence="8">cv. Chaw 1501</strain>
        <tissue evidence="7">Young leaves</tissue>
    </source>
</reference>
<keyword evidence="8" id="KW-1185">Reference proteome</keyword>
<evidence type="ECO:0000256" key="3">
    <source>
        <dbReference type="ARBA" id="ARBA00023002"/>
    </source>
</evidence>
<dbReference type="Pfam" id="PF14226">
    <property type="entry name" value="DIOX_N"/>
    <property type="match status" value="1"/>
</dbReference>
<keyword evidence="3 5" id="KW-0560">Oxidoreductase</keyword>
<gene>
    <name evidence="7" type="ORF">CKAN_00343200</name>
</gene>
<evidence type="ECO:0000256" key="4">
    <source>
        <dbReference type="ARBA" id="ARBA00023004"/>
    </source>
</evidence>
<name>A0A443N9A9_9MAGN</name>
<keyword evidence="4 5" id="KW-0408">Iron</keyword>
<dbReference type="EMBL" id="QPKB01000001">
    <property type="protein sequence ID" value="RWR75068.1"/>
    <property type="molecule type" value="Genomic_DNA"/>
</dbReference>
<dbReference type="PANTHER" id="PTHR10209:SF751">
    <property type="entry name" value="OS06G0255100 PROTEIN"/>
    <property type="match status" value="1"/>
</dbReference>
<evidence type="ECO:0000256" key="5">
    <source>
        <dbReference type="RuleBase" id="RU003682"/>
    </source>
</evidence>
<evidence type="ECO:0000256" key="2">
    <source>
        <dbReference type="ARBA" id="ARBA00022723"/>
    </source>
</evidence>
<protein>
    <submittedName>
        <fullName evidence="7">1-aminocyclopropane-1-carboxylate oxidase 1-like protein</fullName>
    </submittedName>
</protein>
<evidence type="ECO:0000313" key="8">
    <source>
        <dbReference type="Proteomes" id="UP000283530"/>
    </source>
</evidence>
<dbReference type="OrthoDB" id="288590at2759"/>
<dbReference type="InterPro" id="IPR044861">
    <property type="entry name" value="IPNS-like_FE2OG_OXY"/>
</dbReference>
<dbReference type="InterPro" id="IPR005123">
    <property type="entry name" value="Oxoglu/Fe-dep_dioxygenase_dom"/>
</dbReference>
<proteinExistence type="inferred from homology"/>
<dbReference type="InterPro" id="IPR027443">
    <property type="entry name" value="IPNS-like_sf"/>
</dbReference>
<dbReference type="STRING" id="337451.A0A443N9A9"/>
<dbReference type="InterPro" id="IPR026992">
    <property type="entry name" value="DIOX_N"/>
</dbReference>
<comment type="caution">
    <text evidence="7">The sequence shown here is derived from an EMBL/GenBank/DDBJ whole genome shotgun (WGS) entry which is preliminary data.</text>
</comment>
<keyword evidence="2 5" id="KW-0479">Metal-binding</keyword>